<feature type="chain" id="PRO_5047115628" evidence="1">
    <location>
        <begin position="23"/>
        <end position="128"/>
    </location>
</feature>
<dbReference type="RefSeq" id="WP_260998600.1">
    <property type="nucleotide sequence ID" value="NZ_CP054475.1"/>
</dbReference>
<keyword evidence="1" id="KW-0732">Signal</keyword>
<dbReference type="EMBL" id="CP054475">
    <property type="protein sequence ID" value="UXD86653.1"/>
    <property type="molecule type" value="Genomic_DNA"/>
</dbReference>
<protein>
    <submittedName>
        <fullName evidence="2">Uncharacterized protein</fullName>
    </submittedName>
</protein>
<evidence type="ECO:0000256" key="1">
    <source>
        <dbReference type="SAM" id="SignalP"/>
    </source>
</evidence>
<organism evidence="2 3">
    <name type="scientific">Thalassolituus hydrocarboniclasticus</name>
    <dbReference type="NCBI Taxonomy" id="2742796"/>
    <lineage>
        <taxon>Bacteria</taxon>
        <taxon>Pseudomonadati</taxon>
        <taxon>Pseudomonadota</taxon>
        <taxon>Gammaproteobacteria</taxon>
        <taxon>Oceanospirillales</taxon>
        <taxon>Oceanospirillaceae</taxon>
        <taxon>Thalassolituus</taxon>
    </lineage>
</organism>
<feature type="signal peptide" evidence="1">
    <location>
        <begin position="1"/>
        <end position="22"/>
    </location>
</feature>
<keyword evidence="3" id="KW-1185">Reference proteome</keyword>
<gene>
    <name evidence="2" type="ORF">HUF19_03980</name>
</gene>
<evidence type="ECO:0000313" key="2">
    <source>
        <dbReference type="EMBL" id="UXD86653.1"/>
    </source>
</evidence>
<sequence>MIKHLYTLAACLICTFAATINAAELIDGAEYRVAASQATNLTRTSITARLCADCPHDLLRIKDTTSFYEINTPLTYEEALEVFLRKNYEVLSLVVKNSDKSVVSVSFGGFDELAADPNNPANQSQVEK</sequence>
<dbReference type="Proteomes" id="UP001065322">
    <property type="component" value="Chromosome"/>
</dbReference>
<accession>A0ABY6A791</accession>
<reference evidence="3" key="1">
    <citation type="submission" date="2020-06" db="EMBL/GenBank/DDBJ databases">
        <title>Thalassolituus marinus alknpb1M-1, a hydrocarbon-degrading bacterium isolated from the deep-sea overlying water using an in-situ strategy from the South China Sea basin.</title>
        <authorList>
            <person name="Dong C."/>
            <person name="Chen Y."/>
            <person name="Shao Z."/>
        </authorList>
    </citation>
    <scope>NUCLEOTIDE SEQUENCE [LARGE SCALE GENOMIC DNA]</scope>
    <source>
        <strain evidence="3">alknpb1M-1</strain>
    </source>
</reference>
<evidence type="ECO:0000313" key="3">
    <source>
        <dbReference type="Proteomes" id="UP001065322"/>
    </source>
</evidence>
<proteinExistence type="predicted"/>
<name>A0ABY6A791_9GAMM</name>